<comment type="similarity">
    <text evidence="1">Belongs to the UDP-glycosyltransferase family.</text>
</comment>
<evidence type="ECO:0000256" key="3">
    <source>
        <dbReference type="ARBA" id="ARBA00022676"/>
    </source>
</evidence>
<gene>
    <name evidence="8" type="ORF">PFISCL1PPCAC_6023</name>
</gene>
<sequence length="598" mass="67709">EEAARLRDKLASIPSSPVQKFVKNVEFAAKFGPSKSLRPLNLQLSTIQFYGIDIVLILIAAFAVSTFILFEVFSLIRRVFSLIRIKGDNFSAQITSIPTMISRLLLLFLFAIQIDSKDPLKILVYNPKFGHSHSVFLGNIADILSEEGHNVTTLIPEIYAPFADGTTKSKIVKIPVEAATLEFFLQAVEGDFSFIFKSEGWDKSSMIRQMPLLQHIFEQQCNYTLTFEKEIEELKNEKFDVMIAETFDHCGIGLAHLISPHSLITVSTTNIFDYLSYQIGQPLFPSHVPTSFGPFVDPESIVSRVENLIAMFTSLWMFREIEKPTERIFKEKYGDNFPDLADIIASSAFTLTNSDPFLDFAKPTLRKIVEIGGIGVRKAKKLDKEWESLLSLRPRTVLVSFGTVSRAFLMPVEMKKALAQAFSRFPDTTFVWKYEKPEDKEQFAQGVDNLILSQWMPQNDLLEDERVRGFLTHAGKGSYFEIASRGTPSLLVPLFGDQIRNAAAAEFVGFGKILDKSNLVDAKKIEEALREILEDEEHRAKALEVKRIMESRPFTPRELLVKHVEFAAKFGPLKSLQTQGRTLPYIVYYNIDIIGCLL</sequence>
<dbReference type="InterPro" id="IPR050271">
    <property type="entry name" value="UDP-glycosyltransferase"/>
</dbReference>
<keyword evidence="5" id="KW-0732">Signal</keyword>
<dbReference type="Proteomes" id="UP001432322">
    <property type="component" value="Unassembled WGS sequence"/>
</dbReference>
<name>A0AAV5V5T8_9BILA</name>
<dbReference type="AlphaFoldDB" id="A0AAV5V5T8"/>
<dbReference type="EC" id="2.4.1.17" evidence="2"/>
<accession>A0AAV5V5T8</accession>
<evidence type="ECO:0000256" key="2">
    <source>
        <dbReference type="ARBA" id="ARBA00012544"/>
    </source>
</evidence>
<evidence type="ECO:0000256" key="7">
    <source>
        <dbReference type="SAM" id="Phobius"/>
    </source>
</evidence>
<reference evidence="8" key="1">
    <citation type="submission" date="2023-10" db="EMBL/GenBank/DDBJ databases">
        <title>Genome assembly of Pristionchus species.</title>
        <authorList>
            <person name="Yoshida K."/>
            <person name="Sommer R.J."/>
        </authorList>
    </citation>
    <scope>NUCLEOTIDE SEQUENCE</scope>
    <source>
        <strain evidence="8">RS5133</strain>
    </source>
</reference>
<keyword evidence="7" id="KW-1133">Transmembrane helix</keyword>
<evidence type="ECO:0000256" key="6">
    <source>
        <dbReference type="ARBA" id="ARBA00047475"/>
    </source>
</evidence>
<proteinExistence type="inferred from homology"/>
<dbReference type="PANTHER" id="PTHR48043:SF23">
    <property type="entry name" value="UDP-GLUCURONOSYLTRANSFERASE"/>
    <property type="match status" value="1"/>
</dbReference>
<comment type="catalytic activity">
    <reaction evidence="6">
        <text>glucuronate acceptor + UDP-alpha-D-glucuronate = acceptor beta-D-glucuronoside + UDP + H(+)</text>
        <dbReference type="Rhea" id="RHEA:21032"/>
        <dbReference type="ChEBI" id="CHEBI:15378"/>
        <dbReference type="ChEBI" id="CHEBI:58052"/>
        <dbReference type="ChEBI" id="CHEBI:58223"/>
        <dbReference type="ChEBI" id="CHEBI:132367"/>
        <dbReference type="ChEBI" id="CHEBI:132368"/>
        <dbReference type="EC" id="2.4.1.17"/>
    </reaction>
</comment>
<keyword evidence="7" id="KW-0472">Membrane</keyword>
<protein>
    <recommendedName>
        <fullName evidence="2">glucuronosyltransferase</fullName>
        <ecNumber evidence="2">2.4.1.17</ecNumber>
    </recommendedName>
</protein>
<dbReference type="PANTHER" id="PTHR48043">
    <property type="entry name" value="EG:EG0003.4 PROTEIN-RELATED"/>
    <property type="match status" value="1"/>
</dbReference>
<evidence type="ECO:0000313" key="9">
    <source>
        <dbReference type="Proteomes" id="UP001432322"/>
    </source>
</evidence>
<evidence type="ECO:0000256" key="1">
    <source>
        <dbReference type="ARBA" id="ARBA00009995"/>
    </source>
</evidence>
<evidence type="ECO:0000313" key="8">
    <source>
        <dbReference type="EMBL" id="GMT14726.1"/>
    </source>
</evidence>
<dbReference type="Pfam" id="PF00201">
    <property type="entry name" value="UDPGT"/>
    <property type="match status" value="1"/>
</dbReference>
<dbReference type="CDD" id="cd03784">
    <property type="entry name" value="GT1_Gtf-like"/>
    <property type="match status" value="1"/>
</dbReference>
<dbReference type="Gene3D" id="3.40.50.2000">
    <property type="entry name" value="Glycogen Phosphorylase B"/>
    <property type="match status" value="1"/>
</dbReference>
<feature type="non-terminal residue" evidence="8">
    <location>
        <position position="1"/>
    </location>
</feature>
<dbReference type="FunFam" id="3.40.50.2000:FF:000418">
    <property type="entry name" value="Glucuronosyltransferase"/>
    <property type="match status" value="1"/>
</dbReference>
<feature type="non-terminal residue" evidence="8">
    <location>
        <position position="598"/>
    </location>
</feature>
<dbReference type="EMBL" id="BTSY01000002">
    <property type="protein sequence ID" value="GMT14726.1"/>
    <property type="molecule type" value="Genomic_DNA"/>
</dbReference>
<evidence type="ECO:0000256" key="5">
    <source>
        <dbReference type="ARBA" id="ARBA00022729"/>
    </source>
</evidence>
<dbReference type="SUPFAM" id="SSF53756">
    <property type="entry name" value="UDP-Glycosyltransferase/glycogen phosphorylase"/>
    <property type="match status" value="1"/>
</dbReference>
<keyword evidence="9" id="KW-1185">Reference proteome</keyword>
<keyword evidence="3" id="KW-0328">Glycosyltransferase</keyword>
<dbReference type="GO" id="GO:0015020">
    <property type="term" value="F:glucuronosyltransferase activity"/>
    <property type="evidence" value="ECO:0007669"/>
    <property type="project" value="UniProtKB-EC"/>
</dbReference>
<comment type="caution">
    <text evidence="8">The sequence shown here is derived from an EMBL/GenBank/DDBJ whole genome shotgun (WGS) entry which is preliminary data.</text>
</comment>
<keyword evidence="7" id="KW-0812">Transmembrane</keyword>
<feature type="transmembrane region" description="Helical" evidence="7">
    <location>
        <begin position="47"/>
        <end position="70"/>
    </location>
</feature>
<keyword evidence="4" id="KW-0808">Transferase</keyword>
<evidence type="ECO:0000256" key="4">
    <source>
        <dbReference type="ARBA" id="ARBA00022679"/>
    </source>
</evidence>
<dbReference type="InterPro" id="IPR002213">
    <property type="entry name" value="UDP_glucos_trans"/>
</dbReference>
<organism evidence="8 9">
    <name type="scientific">Pristionchus fissidentatus</name>
    <dbReference type="NCBI Taxonomy" id="1538716"/>
    <lineage>
        <taxon>Eukaryota</taxon>
        <taxon>Metazoa</taxon>
        <taxon>Ecdysozoa</taxon>
        <taxon>Nematoda</taxon>
        <taxon>Chromadorea</taxon>
        <taxon>Rhabditida</taxon>
        <taxon>Rhabditina</taxon>
        <taxon>Diplogasteromorpha</taxon>
        <taxon>Diplogasteroidea</taxon>
        <taxon>Neodiplogasteridae</taxon>
        <taxon>Pristionchus</taxon>
    </lineage>
</organism>